<accession>A0ABR0IBC8</accession>
<reference evidence="1 2" key="1">
    <citation type="journal article" date="2023" name="bioRxiv">
        <title>High-quality genome assemblies of four members of thePodospora anserinaspecies complex.</title>
        <authorList>
            <person name="Ament-Velasquez S.L."/>
            <person name="Vogan A.A."/>
            <person name="Wallerman O."/>
            <person name="Hartmann F."/>
            <person name="Gautier V."/>
            <person name="Silar P."/>
            <person name="Giraud T."/>
            <person name="Johannesson H."/>
        </authorList>
    </citation>
    <scope>NUCLEOTIDE SEQUENCE [LARGE SCALE GENOMIC DNA]</scope>
    <source>
        <strain evidence="1 2">CBS 124.78</strain>
    </source>
</reference>
<comment type="caution">
    <text evidence="1">The sequence shown here is derived from an EMBL/GenBank/DDBJ whole genome shotgun (WGS) entry which is preliminary data.</text>
</comment>
<proteinExistence type="predicted"/>
<keyword evidence="2" id="KW-1185">Reference proteome</keyword>
<sequence length="115" mass="13276">MELPRLSTGMTRHLNRRKPEQICHQQEIQRSHYLSPLPHQLLLTMKIPRSTLFHHRALIMGYDRTAAAIPRRNMPSWMTSFFPCFCTTSKAAYFPEISLDRSVCLPVVSAAPPKD</sequence>
<evidence type="ECO:0000313" key="2">
    <source>
        <dbReference type="Proteomes" id="UP001323617"/>
    </source>
</evidence>
<organism evidence="1 2">
    <name type="scientific">Podospora pseudoanserina</name>
    <dbReference type="NCBI Taxonomy" id="2609844"/>
    <lineage>
        <taxon>Eukaryota</taxon>
        <taxon>Fungi</taxon>
        <taxon>Dikarya</taxon>
        <taxon>Ascomycota</taxon>
        <taxon>Pezizomycotina</taxon>
        <taxon>Sordariomycetes</taxon>
        <taxon>Sordariomycetidae</taxon>
        <taxon>Sordariales</taxon>
        <taxon>Podosporaceae</taxon>
        <taxon>Podospora</taxon>
    </lineage>
</organism>
<dbReference type="GeneID" id="87966060"/>
<name>A0ABR0IBC8_9PEZI</name>
<evidence type="ECO:0000313" key="1">
    <source>
        <dbReference type="EMBL" id="KAK4677650.1"/>
    </source>
</evidence>
<dbReference type="EMBL" id="JAFFHC010000003">
    <property type="protein sequence ID" value="KAK4677650.1"/>
    <property type="molecule type" value="Genomic_DNA"/>
</dbReference>
<gene>
    <name evidence="1" type="ORF">QC764_300645</name>
</gene>
<protein>
    <submittedName>
        <fullName evidence="1">Uncharacterized protein</fullName>
    </submittedName>
</protein>
<dbReference type="Proteomes" id="UP001323617">
    <property type="component" value="Unassembled WGS sequence"/>
</dbReference>
<dbReference type="RefSeq" id="XP_062801120.1">
    <property type="nucleotide sequence ID" value="XM_062945195.1"/>
</dbReference>